<protein>
    <submittedName>
        <fullName evidence="2">Uncharacterized protein</fullName>
    </submittedName>
</protein>
<keyword evidence="3" id="KW-1185">Reference proteome</keyword>
<feature type="region of interest" description="Disordered" evidence="1">
    <location>
        <begin position="52"/>
        <end position="88"/>
    </location>
</feature>
<name>A0A834Z8G6_TETSI</name>
<dbReference type="OrthoDB" id="10562962at2759"/>
<dbReference type="EMBL" id="JABCRI010000009">
    <property type="protein sequence ID" value="KAF8400961.1"/>
    <property type="molecule type" value="Genomic_DNA"/>
</dbReference>
<dbReference type="AlphaFoldDB" id="A0A834Z8G6"/>
<accession>A0A834Z8G6</accession>
<evidence type="ECO:0000256" key="1">
    <source>
        <dbReference type="SAM" id="MobiDB-lite"/>
    </source>
</evidence>
<evidence type="ECO:0000313" key="2">
    <source>
        <dbReference type="EMBL" id="KAF8400961.1"/>
    </source>
</evidence>
<organism evidence="2 3">
    <name type="scientific">Tetracentron sinense</name>
    <name type="common">Spur-leaf</name>
    <dbReference type="NCBI Taxonomy" id="13715"/>
    <lineage>
        <taxon>Eukaryota</taxon>
        <taxon>Viridiplantae</taxon>
        <taxon>Streptophyta</taxon>
        <taxon>Embryophyta</taxon>
        <taxon>Tracheophyta</taxon>
        <taxon>Spermatophyta</taxon>
        <taxon>Magnoliopsida</taxon>
        <taxon>Trochodendrales</taxon>
        <taxon>Trochodendraceae</taxon>
        <taxon>Tetracentron</taxon>
    </lineage>
</organism>
<sequence>MLNLHPCATPLQRSKFPLSKFYRHVSFPHVLLSTWSSVGLKSSIIVAKANRSEGAKTPKLQKEIEEDDDDDEGFPFQGKFTGGEEEKDYNRDPEFAEILGSCLDDPQKAQSRFFRE</sequence>
<dbReference type="Proteomes" id="UP000655225">
    <property type="component" value="Unassembled WGS sequence"/>
</dbReference>
<evidence type="ECO:0000313" key="3">
    <source>
        <dbReference type="Proteomes" id="UP000655225"/>
    </source>
</evidence>
<proteinExistence type="predicted"/>
<gene>
    <name evidence="2" type="ORF">HHK36_014264</name>
</gene>
<feature type="compositionally biased region" description="Basic and acidic residues" evidence="1">
    <location>
        <begin position="52"/>
        <end position="63"/>
    </location>
</feature>
<feature type="compositionally biased region" description="Acidic residues" evidence="1">
    <location>
        <begin position="64"/>
        <end position="73"/>
    </location>
</feature>
<reference evidence="2 3" key="1">
    <citation type="submission" date="2020-04" db="EMBL/GenBank/DDBJ databases">
        <title>Plant Genome Project.</title>
        <authorList>
            <person name="Zhang R.-G."/>
        </authorList>
    </citation>
    <scope>NUCLEOTIDE SEQUENCE [LARGE SCALE GENOMIC DNA]</scope>
    <source>
        <strain evidence="2">YNK0</strain>
        <tissue evidence="2">Leaf</tissue>
    </source>
</reference>
<comment type="caution">
    <text evidence="2">The sequence shown here is derived from an EMBL/GenBank/DDBJ whole genome shotgun (WGS) entry which is preliminary data.</text>
</comment>